<dbReference type="PANTHER" id="PTHR46353:SF5">
    <property type="entry name" value="ZINC FINGER PROTEIN 5"/>
    <property type="match status" value="1"/>
</dbReference>
<comment type="caution">
    <text evidence="4">The sequence shown here is derived from an EMBL/GenBank/DDBJ whole genome shotgun (WGS) entry which is preliminary data.</text>
</comment>
<feature type="compositionally biased region" description="Low complexity" evidence="2">
    <location>
        <begin position="150"/>
        <end position="162"/>
    </location>
</feature>
<dbReference type="EMBL" id="JAYMYS010000002">
    <property type="protein sequence ID" value="KAK7407285.1"/>
    <property type="molecule type" value="Genomic_DNA"/>
</dbReference>
<evidence type="ECO:0000256" key="2">
    <source>
        <dbReference type="SAM" id="MobiDB-lite"/>
    </source>
</evidence>
<dbReference type="GO" id="GO:0010090">
    <property type="term" value="P:trichome morphogenesis"/>
    <property type="evidence" value="ECO:0007669"/>
    <property type="project" value="InterPro"/>
</dbReference>
<dbReference type="InterPro" id="IPR013087">
    <property type="entry name" value="Znf_C2H2_type"/>
</dbReference>
<dbReference type="GO" id="GO:0009736">
    <property type="term" value="P:cytokinin-activated signaling pathway"/>
    <property type="evidence" value="ECO:0007669"/>
    <property type="project" value="TreeGrafter"/>
</dbReference>
<dbReference type="GO" id="GO:0003700">
    <property type="term" value="F:DNA-binding transcription factor activity"/>
    <property type="evidence" value="ECO:0007669"/>
    <property type="project" value="TreeGrafter"/>
</dbReference>
<dbReference type="GO" id="GO:0009740">
    <property type="term" value="P:gibberellic acid mediated signaling pathway"/>
    <property type="evidence" value="ECO:0007669"/>
    <property type="project" value="TreeGrafter"/>
</dbReference>
<evidence type="ECO:0000259" key="3">
    <source>
        <dbReference type="PROSITE" id="PS50157"/>
    </source>
</evidence>
<dbReference type="InterPro" id="IPR044299">
    <property type="entry name" value="GIS3/ZFP5/ZFP6"/>
</dbReference>
<dbReference type="FunFam" id="3.30.160.60:FF:002732">
    <property type="entry name" value="zinc finger protein 5"/>
    <property type="match status" value="1"/>
</dbReference>
<dbReference type="InterPro" id="IPR036236">
    <property type="entry name" value="Znf_C2H2_sf"/>
</dbReference>
<dbReference type="PROSITE" id="PS00028">
    <property type="entry name" value="ZINC_FINGER_C2H2_1"/>
    <property type="match status" value="1"/>
</dbReference>
<dbReference type="GO" id="GO:0008270">
    <property type="term" value="F:zinc ion binding"/>
    <property type="evidence" value="ECO:0007669"/>
    <property type="project" value="UniProtKB-KW"/>
</dbReference>
<sequence length="341" mass="39013">MLGLANLNGCCESAYALLSPKIEDIIACRAIPSGGRARFWGRDHDLIFSNQRGSLVLYMYYKTSYFNRYNACWNLRLYYKRKRSLTTDHCIFNLKIFPIREMEKDMICDVSPSWDGDNGNSTEKRLRLFGFELNPSKEGIAKESGEGDESVNSSNSVSSGGEKTVQDKTSAKDPEERKFECQYCYKEFANSQALGGHQNAHKKERMKKKRLQLQSINRYLQHPFPSNHGFAYQASDSPWFYDPSTYNSEFTLSEEPQISFNSNVLDNNFSLDQKSSWYSMASNPPSQQDTCMFTFSSANNNTPFIFKPCHFPASNQSHSKALDLQLGLNLQSNTRSSLRRM</sequence>
<dbReference type="AlphaFoldDB" id="A0AAN9SYV7"/>
<dbReference type="Gene3D" id="3.30.160.60">
    <property type="entry name" value="Classic Zinc Finger"/>
    <property type="match status" value="1"/>
</dbReference>
<accession>A0AAN9SYV7</accession>
<dbReference type="PANTHER" id="PTHR46353">
    <property type="entry name" value="ZINC FINGER PROTEIN 5"/>
    <property type="match status" value="1"/>
</dbReference>
<feature type="domain" description="C2H2-type" evidence="3">
    <location>
        <begin position="179"/>
        <end position="206"/>
    </location>
</feature>
<keyword evidence="1" id="KW-0862">Zinc</keyword>
<dbReference type="GO" id="GO:0000976">
    <property type="term" value="F:transcription cis-regulatory region binding"/>
    <property type="evidence" value="ECO:0007669"/>
    <property type="project" value="TreeGrafter"/>
</dbReference>
<reference evidence="4 5" key="1">
    <citation type="submission" date="2024-01" db="EMBL/GenBank/DDBJ databases">
        <title>The genomes of 5 underutilized Papilionoideae crops provide insights into root nodulation and disease resistanc.</title>
        <authorList>
            <person name="Jiang F."/>
        </authorList>
    </citation>
    <scope>NUCLEOTIDE SEQUENCE [LARGE SCALE GENOMIC DNA]</scope>
    <source>
        <strain evidence="4">DUOXIRENSHENG_FW03</strain>
        <tissue evidence="4">Leaves</tissue>
    </source>
</reference>
<keyword evidence="1" id="KW-0863">Zinc-finger</keyword>
<dbReference type="Proteomes" id="UP001386955">
    <property type="component" value="Unassembled WGS sequence"/>
</dbReference>
<gene>
    <name evidence="4" type="ORF">VNO78_09073</name>
</gene>
<name>A0AAN9SYV7_PSOTE</name>
<protein>
    <recommendedName>
        <fullName evidence="3">C2H2-type domain-containing protein</fullName>
    </recommendedName>
</protein>
<dbReference type="SUPFAM" id="SSF57667">
    <property type="entry name" value="beta-beta-alpha zinc fingers"/>
    <property type="match status" value="1"/>
</dbReference>
<feature type="region of interest" description="Disordered" evidence="2">
    <location>
        <begin position="138"/>
        <end position="173"/>
    </location>
</feature>
<evidence type="ECO:0000313" key="5">
    <source>
        <dbReference type="Proteomes" id="UP001386955"/>
    </source>
</evidence>
<dbReference type="GO" id="GO:0005634">
    <property type="term" value="C:nucleus"/>
    <property type="evidence" value="ECO:0007669"/>
    <property type="project" value="TreeGrafter"/>
</dbReference>
<evidence type="ECO:0000313" key="4">
    <source>
        <dbReference type="EMBL" id="KAK7407285.1"/>
    </source>
</evidence>
<keyword evidence="1" id="KW-0479">Metal-binding</keyword>
<keyword evidence="5" id="KW-1185">Reference proteome</keyword>
<organism evidence="4 5">
    <name type="scientific">Psophocarpus tetragonolobus</name>
    <name type="common">Winged bean</name>
    <name type="synonym">Dolichos tetragonolobus</name>
    <dbReference type="NCBI Taxonomy" id="3891"/>
    <lineage>
        <taxon>Eukaryota</taxon>
        <taxon>Viridiplantae</taxon>
        <taxon>Streptophyta</taxon>
        <taxon>Embryophyta</taxon>
        <taxon>Tracheophyta</taxon>
        <taxon>Spermatophyta</taxon>
        <taxon>Magnoliopsida</taxon>
        <taxon>eudicotyledons</taxon>
        <taxon>Gunneridae</taxon>
        <taxon>Pentapetalae</taxon>
        <taxon>rosids</taxon>
        <taxon>fabids</taxon>
        <taxon>Fabales</taxon>
        <taxon>Fabaceae</taxon>
        <taxon>Papilionoideae</taxon>
        <taxon>50 kb inversion clade</taxon>
        <taxon>NPAAA clade</taxon>
        <taxon>indigoferoid/millettioid clade</taxon>
        <taxon>Phaseoleae</taxon>
        <taxon>Psophocarpus</taxon>
    </lineage>
</organism>
<proteinExistence type="predicted"/>
<feature type="compositionally biased region" description="Basic and acidic residues" evidence="2">
    <location>
        <begin position="164"/>
        <end position="173"/>
    </location>
</feature>
<evidence type="ECO:0000256" key="1">
    <source>
        <dbReference type="PROSITE-ProRule" id="PRU00042"/>
    </source>
</evidence>
<dbReference type="PROSITE" id="PS50157">
    <property type="entry name" value="ZINC_FINGER_C2H2_2"/>
    <property type="match status" value="1"/>
</dbReference>
<dbReference type="Pfam" id="PF13912">
    <property type="entry name" value="zf-C2H2_6"/>
    <property type="match status" value="1"/>
</dbReference>